<accession>A0A7J9N8V7</accession>
<dbReference type="AlphaFoldDB" id="A0A7J9N8V7"/>
<dbReference type="EMBL" id="JABFAF010273771">
    <property type="protein sequence ID" value="MBA0879019.1"/>
    <property type="molecule type" value="Genomic_DNA"/>
</dbReference>
<sequence>MDDFSMSSYNQLNNIPKRNIEVNFVSKRSGYLASTCTIHGGGFLFAPPSSLTFSHPPSPSILNPILLYQNHHQLPPRLQPPLLPLPTPTKPLHVSLPCRTRSLSSSSCKNKNNKIRDQFLTPKSSKSKQLIISAGKVEDRPKKDNRLKPKQATETQAISKSSIDMAMAPANPLGSDPNDLPIALPSSYIAAGDDAKKDLDEFSGSIFPLSPPPSSLPLPKFSLKSKLSCNPEAAGIDCGATDGSYVSLEKRRKLTEYHTILMFYSFAAADLRDDEQFFVDHPNAIQPPKKKVTWWLIYIMISERFKCNEDNSTCQLLAAPVCITVGMISIEGSSKAIMYSLSSFN</sequence>
<feature type="region of interest" description="Disordered" evidence="1">
    <location>
        <begin position="103"/>
        <end position="158"/>
    </location>
</feature>
<dbReference type="PANTHER" id="PTHR33670">
    <property type="entry name" value="SPLICING FACTOR, PROLINE- AND GLUTAMINE-RICH-LIKE"/>
    <property type="match status" value="1"/>
</dbReference>
<dbReference type="Proteomes" id="UP000593576">
    <property type="component" value="Unassembled WGS sequence"/>
</dbReference>
<dbReference type="PANTHER" id="PTHR33670:SF14">
    <property type="entry name" value="T20H2.15 PROTEIN"/>
    <property type="match status" value="1"/>
</dbReference>
<protein>
    <submittedName>
        <fullName evidence="2">Uncharacterized protein</fullName>
    </submittedName>
</protein>
<feature type="compositionally biased region" description="Polar residues" evidence="1">
    <location>
        <begin position="121"/>
        <end position="130"/>
    </location>
</feature>
<keyword evidence="3" id="KW-1185">Reference proteome</keyword>
<gene>
    <name evidence="2" type="ORF">Goshw_002432</name>
</gene>
<comment type="caution">
    <text evidence="2">The sequence shown here is derived from an EMBL/GenBank/DDBJ whole genome shotgun (WGS) entry which is preliminary data.</text>
</comment>
<evidence type="ECO:0000256" key="1">
    <source>
        <dbReference type="SAM" id="MobiDB-lite"/>
    </source>
</evidence>
<organism evidence="2 3">
    <name type="scientific">Gossypium schwendimanii</name>
    <name type="common">Cotton</name>
    <dbReference type="NCBI Taxonomy" id="34291"/>
    <lineage>
        <taxon>Eukaryota</taxon>
        <taxon>Viridiplantae</taxon>
        <taxon>Streptophyta</taxon>
        <taxon>Embryophyta</taxon>
        <taxon>Tracheophyta</taxon>
        <taxon>Spermatophyta</taxon>
        <taxon>Magnoliopsida</taxon>
        <taxon>eudicotyledons</taxon>
        <taxon>Gunneridae</taxon>
        <taxon>Pentapetalae</taxon>
        <taxon>rosids</taxon>
        <taxon>malvids</taxon>
        <taxon>Malvales</taxon>
        <taxon>Malvaceae</taxon>
        <taxon>Malvoideae</taxon>
        <taxon>Gossypium</taxon>
    </lineage>
</organism>
<feature type="compositionally biased region" description="Basic and acidic residues" evidence="1">
    <location>
        <begin position="136"/>
        <end position="147"/>
    </location>
</feature>
<dbReference type="OrthoDB" id="1939477at2759"/>
<evidence type="ECO:0000313" key="3">
    <source>
        <dbReference type="Proteomes" id="UP000593576"/>
    </source>
</evidence>
<reference evidence="2 3" key="1">
    <citation type="journal article" date="2019" name="Genome Biol. Evol.">
        <title>Insights into the evolution of the New World diploid cottons (Gossypium, subgenus Houzingenia) based on genome sequencing.</title>
        <authorList>
            <person name="Grover C.E."/>
            <person name="Arick M.A. 2nd"/>
            <person name="Thrash A."/>
            <person name="Conover J.L."/>
            <person name="Sanders W.S."/>
            <person name="Peterson D.G."/>
            <person name="Frelichowski J.E."/>
            <person name="Scheffler J.A."/>
            <person name="Scheffler B.E."/>
            <person name="Wendel J.F."/>
        </authorList>
    </citation>
    <scope>NUCLEOTIDE SEQUENCE [LARGE SCALE GENOMIC DNA]</scope>
    <source>
        <strain evidence="2">1</strain>
        <tissue evidence="2">Leaf</tissue>
    </source>
</reference>
<proteinExistence type="predicted"/>
<evidence type="ECO:0000313" key="2">
    <source>
        <dbReference type="EMBL" id="MBA0879019.1"/>
    </source>
</evidence>
<name>A0A7J9N8V7_GOSSC</name>